<dbReference type="EMBL" id="VWYI01023773">
    <property type="protein sequence ID" value="NXQ57787.1"/>
    <property type="molecule type" value="Genomic_DNA"/>
</dbReference>
<dbReference type="OrthoDB" id="9950067at2759"/>
<name>A0A7L2E6T5_ANTMN</name>
<dbReference type="GO" id="GO:0005031">
    <property type="term" value="F:tumor necrosis factor receptor activity"/>
    <property type="evidence" value="ECO:0007669"/>
    <property type="project" value="InterPro"/>
</dbReference>
<dbReference type="Pfam" id="PF00020">
    <property type="entry name" value="TNFR_c6"/>
    <property type="match status" value="3"/>
</dbReference>
<protein>
    <submittedName>
        <fullName evidence="3">TNR4 factor</fullName>
    </submittedName>
</protein>
<feature type="non-terminal residue" evidence="3">
    <location>
        <position position="1"/>
    </location>
</feature>
<dbReference type="InterPro" id="IPR020445">
    <property type="entry name" value="TNFR_4"/>
</dbReference>
<dbReference type="GO" id="GO:0006954">
    <property type="term" value="P:inflammatory response"/>
    <property type="evidence" value="ECO:0007669"/>
    <property type="project" value="InterPro"/>
</dbReference>
<feature type="domain" description="TNFR-Cys" evidence="2">
    <location>
        <begin position="27"/>
        <end position="68"/>
    </location>
</feature>
<proteinExistence type="predicted"/>
<feature type="repeat" description="TNFR-Cys" evidence="1">
    <location>
        <begin position="27"/>
        <end position="68"/>
    </location>
</feature>
<sequence>EKCCSDCPPGQRMRRRCTAGADTACVPCQDEHFSPRYHHGFCRSCTVCQARRGSLEVKPCERSSDRVCACRAGFQPTGNSRGAAGIPLGSECSPCPEGTFSRGRNQDCQPWTNCSFFGKSTLRAGTGTEDALC</sequence>
<evidence type="ECO:0000313" key="3">
    <source>
        <dbReference type="EMBL" id="NXQ57787.1"/>
    </source>
</evidence>
<evidence type="ECO:0000313" key="4">
    <source>
        <dbReference type="Proteomes" id="UP000554720"/>
    </source>
</evidence>
<comment type="caution">
    <text evidence="1">Lacks conserved residue(s) required for the propagation of feature annotation.</text>
</comment>
<comment type="caution">
    <text evidence="3">The sequence shown here is derived from an EMBL/GenBank/DDBJ whole genome shotgun (WGS) entry which is preliminary data.</text>
</comment>
<dbReference type="PANTHER" id="PTHR47881:SF1">
    <property type="entry name" value="TUMOR NECROSIS FACTOR RECEPTOR SUPERFAMILY MEMBER 4"/>
    <property type="match status" value="1"/>
</dbReference>
<dbReference type="PANTHER" id="PTHR47881">
    <property type="entry name" value="TUMOR NECROSIS FACTOR RECEPTOR SUBFAMILY MEMBER 4"/>
    <property type="match status" value="1"/>
</dbReference>
<keyword evidence="4" id="KW-1185">Reference proteome</keyword>
<dbReference type="Gene3D" id="2.10.50.10">
    <property type="entry name" value="Tumor Necrosis Factor Receptor, subunit A, domain 2"/>
    <property type="match status" value="2"/>
</dbReference>
<accession>A0A7L2E6T5</accession>
<organism evidence="3 4">
    <name type="scientific">Anthoscopus minutus</name>
    <name type="common">Southern penduline-tit</name>
    <dbReference type="NCBI Taxonomy" id="156561"/>
    <lineage>
        <taxon>Eukaryota</taxon>
        <taxon>Metazoa</taxon>
        <taxon>Chordata</taxon>
        <taxon>Craniata</taxon>
        <taxon>Vertebrata</taxon>
        <taxon>Euteleostomi</taxon>
        <taxon>Archelosauria</taxon>
        <taxon>Archosauria</taxon>
        <taxon>Dinosauria</taxon>
        <taxon>Saurischia</taxon>
        <taxon>Theropoda</taxon>
        <taxon>Coelurosauria</taxon>
        <taxon>Aves</taxon>
        <taxon>Neognathae</taxon>
        <taxon>Neoaves</taxon>
        <taxon>Telluraves</taxon>
        <taxon>Australaves</taxon>
        <taxon>Passeriformes</taxon>
        <taxon>Paridae</taxon>
        <taxon>Anthoscopus</taxon>
    </lineage>
</organism>
<dbReference type="SUPFAM" id="SSF57586">
    <property type="entry name" value="TNF receptor-like"/>
    <property type="match status" value="3"/>
</dbReference>
<dbReference type="SMART" id="SM00208">
    <property type="entry name" value="TNFR"/>
    <property type="match status" value="3"/>
</dbReference>
<evidence type="ECO:0000259" key="2">
    <source>
        <dbReference type="PROSITE" id="PS50050"/>
    </source>
</evidence>
<feature type="non-terminal residue" evidence="3">
    <location>
        <position position="133"/>
    </location>
</feature>
<dbReference type="PROSITE" id="PS50050">
    <property type="entry name" value="TNFR_NGFR_2"/>
    <property type="match status" value="1"/>
</dbReference>
<evidence type="ECO:0000256" key="1">
    <source>
        <dbReference type="PROSITE-ProRule" id="PRU00206"/>
    </source>
</evidence>
<dbReference type="Proteomes" id="UP000554720">
    <property type="component" value="Unassembled WGS sequence"/>
</dbReference>
<gene>
    <name evidence="3" type="primary">Tnfrsf4</name>
    <name evidence="3" type="ORF">ANTMIN_R01026</name>
</gene>
<reference evidence="3 4" key="1">
    <citation type="submission" date="2019-09" db="EMBL/GenBank/DDBJ databases">
        <title>Bird 10,000 Genomes (B10K) Project - Family phase.</title>
        <authorList>
            <person name="Zhang G."/>
        </authorList>
    </citation>
    <scope>NUCLEOTIDE SEQUENCE [LARGE SCALE GENOMIC DNA]</scope>
    <source>
        <strain evidence="3">B10K-DU-011-42</strain>
        <tissue evidence="3">Muscle</tissue>
    </source>
</reference>
<dbReference type="InterPro" id="IPR001368">
    <property type="entry name" value="TNFR/NGFR_Cys_rich_reg"/>
</dbReference>
<dbReference type="AlphaFoldDB" id="A0A7L2E6T5"/>